<evidence type="ECO:0000256" key="23">
    <source>
        <dbReference type="SAM" id="Phobius"/>
    </source>
</evidence>
<comment type="catalytic activity">
    <reaction evidence="20">
        <text>a 3-O-[N-acetyl-beta-D-glucosaminyl-(1-&gt;3)-N-acetyl-alpha-D-galactosaminyl]-L-threonyl-[protein] + UDP-N-acetyl-alpha-D-glucosamine = 3-O-[N-acetyl-beta-D-glucosaminyl-(1-&gt;3)-[N-acetyl-beta-D-glucosaminyl-(1-&gt;6)]-N-acetyl-alpha-D-galactosaminyl]-L-threonyl-[protein] + UDP + H(+)</text>
        <dbReference type="Rhea" id="RHEA:56192"/>
        <dbReference type="Rhea" id="RHEA-COMP:11692"/>
        <dbReference type="Rhea" id="RHEA-COMP:14413"/>
        <dbReference type="ChEBI" id="CHEBI:15378"/>
        <dbReference type="ChEBI" id="CHEBI:57705"/>
        <dbReference type="ChEBI" id="CHEBI:58223"/>
        <dbReference type="ChEBI" id="CHEBI:87080"/>
        <dbReference type="ChEBI" id="CHEBI:139580"/>
        <dbReference type="EC" id="2.4.1.148"/>
    </reaction>
</comment>
<evidence type="ECO:0000256" key="15">
    <source>
        <dbReference type="ARBA" id="ARBA00039292"/>
    </source>
</evidence>
<feature type="transmembrane region" description="Helical" evidence="23">
    <location>
        <begin position="12"/>
        <end position="31"/>
    </location>
</feature>
<comment type="catalytic activity">
    <reaction evidence="18">
        <text>3-O-[N-acetyl-beta-D-glucosaminyl-(1-&gt;3)-N-acetyl-alpha-D-galactosaminyl]-L-seryl-[protein] + UDP-N-acetyl-alpha-D-glucosamine = 3-O-[N-acetyl-beta-D-glucosaminyl-(1-&gt;3)-[N-acetyl-beta-D-glucosaminyl-(1-&gt;6)]-N-acetyl-alpha-D-galactosaminyl]-L-seryl-[protein] + UDP + H(+)</text>
        <dbReference type="Rhea" id="RHEA:56188"/>
        <dbReference type="Rhea" id="RHEA-COMP:11691"/>
        <dbReference type="Rhea" id="RHEA-COMP:14412"/>
        <dbReference type="ChEBI" id="CHEBI:15378"/>
        <dbReference type="ChEBI" id="CHEBI:57705"/>
        <dbReference type="ChEBI" id="CHEBI:58223"/>
        <dbReference type="ChEBI" id="CHEBI:87079"/>
        <dbReference type="ChEBI" id="CHEBI:139581"/>
        <dbReference type="EC" id="2.4.1.148"/>
    </reaction>
</comment>
<reference evidence="25" key="1">
    <citation type="submission" date="2025-08" db="UniProtKB">
        <authorList>
            <consortium name="RefSeq"/>
        </authorList>
    </citation>
    <scope>IDENTIFICATION</scope>
</reference>
<evidence type="ECO:0000256" key="5">
    <source>
        <dbReference type="ARBA" id="ARBA00022692"/>
    </source>
</evidence>
<dbReference type="PANTHER" id="PTHR19297:SF81">
    <property type="entry name" value="BETA-1,3-GALACTOSYL-O-GLYCOSYL-GLYCOPROTEIN BETA-1,6-N-ACETYLGLUCOSAMINYLTRANSFERASE 3"/>
    <property type="match status" value="1"/>
</dbReference>
<dbReference type="RefSeq" id="XP_015284650.1">
    <property type="nucleotide sequence ID" value="XM_015429164.1"/>
</dbReference>
<dbReference type="PANTHER" id="PTHR19297">
    <property type="entry name" value="GLYCOSYLTRANSFERASE 14 FAMILY MEMBER"/>
    <property type="match status" value="1"/>
</dbReference>
<evidence type="ECO:0000256" key="10">
    <source>
        <dbReference type="ARBA" id="ARBA00023180"/>
    </source>
</evidence>
<proteinExistence type="inferred from homology"/>
<dbReference type="Proteomes" id="UP000694871">
    <property type="component" value="Unplaced"/>
</dbReference>
<organism evidence="24 25">
    <name type="scientific">Gekko japonicus</name>
    <name type="common">Schlegel's Japanese gecko</name>
    <dbReference type="NCBI Taxonomy" id="146911"/>
    <lineage>
        <taxon>Eukaryota</taxon>
        <taxon>Metazoa</taxon>
        <taxon>Chordata</taxon>
        <taxon>Craniata</taxon>
        <taxon>Vertebrata</taxon>
        <taxon>Euteleostomi</taxon>
        <taxon>Lepidosauria</taxon>
        <taxon>Squamata</taxon>
        <taxon>Bifurcata</taxon>
        <taxon>Gekkota</taxon>
        <taxon>Gekkonidae</taxon>
        <taxon>Gekkoninae</taxon>
        <taxon>Gekko</taxon>
    </lineage>
</organism>
<keyword evidence="24" id="KW-1185">Reference proteome</keyword>
<evidence type="ECO:0000256" key="13">
    <source>
        <dbReference type="ARBA" id="ARBA00038912"/>
    </source>
</evidence>
<dbReference type="EC" id="2.4.1.102" evidence="14"/>
<evidence type="ECO:0000256" key="7">
    <source>
        <dbReference type="ARBA" id="ARBA00022989"/>
    </source>
</evidence>
<dbReference type="GeneID" id="107125712"/>
<evidence type="ECO:0000256" key="4">
    <source>
        <dbReference type="ARBA" id="ARBA00022679"/>
    </source>
</evidence>
<comment type="catalytic activity">
    <reaction evidence="17">
        <text>a beta-D-Gal-(1-&gt;4)-beta-D-GlcNAc-(1-&gt;3)-beta-D-Gal-(1-&gt;4)-beta-D-GlcNAc derivative + UDP-N-acetyl-alpha-D-glucosamine = a beta-D-Gal-(1-&gt;4)-beta-D-GlcNAc-(1-&gt;3)-[beta-D-GlcNAc-(1-&gt;6)]-beta-D-Gal-(1-&gt;4)-N-acetyl-beta-D-GlcNAc derivative + UDP + H(+)</text>
        <dbReference type="Rhea" id="RHEA:54820"/>
        <dbReference type="ChEBI" id="CHEBI:15378"/>
        <dbReference type="ChEBI" id="CHEBI:57705"/>
        <dbReference type="ChEBI" id="CHEBI:58223"/>
        <dbReference type="ChEBI" id="CHEBI:138371"/>
        <dbReference type="ChEBI" id="CHEBI:138372"/>
        <dbReference type="EC" id="2.4.1.150"/>
    </reaction>
</comment>
<dbReference type="EC" id="2.4.1.148" evidence="13"/>
<evidence type="ECO:0000256" key="9">
    <source>
        <dbReference type="ARBA" id="ARBA00023157"/>
    </source>
</evidence>
<keyword evidence="10" id="KW-0325">Glycoprotein</keyword>
<evidence type="ECO:0000313" key="24">
    <source>
        <dbReference type="Proteomes" id="UP000694871"/>
    </source>
</evidence>
<evidence type="ECO:0000256" key="11">
    <source>
        <dbReference type="ARBA" id="ARBA00038150"/>
    </source>
</evidence>
<evidence type="ECO:0000256" key="2">
    <source>
        <dbReference type="ARBA" id="ARBA00004922"/>
    </source>
</evidence>
<evidence type="ECO:0000256" key="8">
    <source>
        <dbReference type="ARBA" id="ARBA00023136"/>
    </source>
</evidence>
<comment type="function">
    <text evidence="22">Glycosyltransferase that can synthesize all known mucin beta 6 N-acetylglucosaminides. Mediates core 2 and core 4 O-glycan branching, 2 important steps in mucin-type biosynthesis. Also has I-branching enzyme activity by converting linear into branched poly-N-acetyllactosaminoglycans, leading to introduce the blood group I antigen during embryonic development.</text>
</comment>
<sequence length="438" mass="50550">MYCSERKVFGHVLRLLAVGSLMLCATVVLKYTSWECRFNDLGKDTEDPQTQLCKDQLYQSLRLSPKNEISCSRITRGDASMVREALLWRLQKKSQKVSLSERDYLNMTQNCRLFKESRRYIQFPLSNEEEDFPIAYSMVIHNQIEMFEKLLRSIYAPQNAYCIHVDEKSSKPFKEAVRGIASCFDNVFVASKLESVVYASWSRVQADLNCMEDLLKSKVQWKYLLNTCGTDFPIKTNAEIVRVLKALNQQNNMESERPSSAKAQRWKYHHEVKDSVSRTDTVKSPPPHGSPMFTGNAYIVVTREFVQHLFKDPTVKQFLEWNKDTYSPDEHLWATLHRMPGVPGSMPSNDKYDLTDMNAIARVVKWSYLEGDVHKGAPYPPCTGVSRRAVCIYGAGDLHWMLSQHHLLANKFDPSVDEYAIQCLEEYLRYKAIYGKAL</sequence>
<comment type="catalytic activity">
    <reaction evidence="21">
        <text>a 3-O-[beta-D-galactosyl-(1-&gt;3)-N-acetyl-alpha-D-galactosaminyl]-L-seryl-[protein] + UDP-N-acetyl-alpha-D-glucosamine = 3-O-{beta-D-galactosyl-(1-&gt;3)-[N-acetyl-beta-D-glucosaminyl-(1-&gt;6)]-N-acetyl-alpha-D-galactosaminyl}-L-seryl-[protein] + UDP + H(+)</text>
        <dbReference type="Rhea" id="RHEA:56212"/>
        <dbReference type="Rhea" id="RHEA-COMP:13922"/>
        <dbReference type="Rhea" id="RHEA-COMP:14419"/>
        <dbReference type="ChEBI" id="CHEBI:15378"/>
        <dbReference type="ChEBI" id="CHEBI:57705"/>
        <dbReference type="ChEBI" id="CHEBI:58223"/>
        <dbReference type="ChEBI" id="CHEBI:137949"/>
        <dbReference type="ChEBI" id="CHEBI:139605"/>
        <dbReference type="EC" id="2.4.1.102"/>
    </reaction>
</comment>
<evidence type="ECO:0000256" key="14">
    <source>
        <dbReference type="ARBA" id="ARBA00038948"/>
    </source>
</evidence>
<evidence type="ECO:0000256" key="20">
    <source>
        <dbReference type="ARBA" id="ARBA00049876"/>
    </source>
</evidence>
<evidence type="ECO:0000256" key="17">
    <source>
        <dbReference type="ARBA" id="ARBA00047621"/>
    </source>
</evidence>
<evidence type="ECO:0000256" key="1">
    <source>
        <dbReference type="ARBA" id="ARBA00004323"/>
    </source>
</evidence>
<keyword evidence="7 23" id="KW-1133">Transmembrane helix</keyword>
<evidence type="ECO:0000313" key="25">
    <source>
        <dbReference type="RefSeq" id="XP_015284650.1"/>
    </source>
</evidence>
<evidence type="ECO:0000256" key="16">
    <source>
        <dbReference type="ARBA" id="ARBA00041719"/>
    </source>
</evidence>
<comment type="subcellular location">
    <subcellularLocation>
        <location evidence="1">Golgi apparatus membrane</location>
        <topology evidence="1">Single-pass type II membrane protein</topology>
    </subcellularLocation>
</comment>
<keyword evidence="4" id="KW-0808">Transferase</keyword>
<evidence type="ECO:0000256" key="21">
    <source>
        <dbReference type="ARBA" id="ARBA00049911"/>
    </source>
</evidence>
<dbReference type="EC" id="2.4.1.150" evidence="12"/>
<keyword evidence="9" id="KW-1015">Disulfide bond</keyword>
<comment type="pathway">
    <text evidence="2">Protein modification; protein glycosylation.</text>
</comment>
<comment type="catalytic activity">
    <reaction evidence="19">
        <text>a 3-O-[beta-D-galactosyl-(1-&gt;3)-N-acetyl-alpha-D-galactosaminyl]-L-threonyl-[protein] + UDP-N-acetyl-alpha-D-glucosamine = a 3-O-{beta-D-galactosyl-(1-&gt;3)-[N-acetyl-beta-D-glucosaminyl-(1-&gt;6)]-N-acetyl-alpha-D-galactosaminyl}-L-threonyl-[protein] + UDP + H(+)</text>
        <dbReference type="Rhea" id="RHEA:56216"/>
        <dbReference type="Rhea" id="RHEA-COMP:13923"/>
        <dbReference type="Rhea" id="RHEA-COMP:14420"/>
        <dbReference type="ChEBI" id="CHEBI:15378"/>
        <dbReference type="ChEBI" id="CHEBI:57705"/>
        <dbReference type="ChEBI" id="CHEBI:58223"/>
        <dbReference type="ChEBI" id="CHEBI:137950"/>
        <dbReference type="ChEBI" id="CHEBI:139607"/>
        <dbReference type="EC" id="2.4.1.102"/>
    </reaction>
</comment>
<gene>
    <name evidence="25" type="primary">GCNT3</name>
</gene>
<comment type="similarity">
    <text evidence="11">Belongs to the glycosyltransferase 14 family.</text>
</comment>
<evidence type="ECO:0000256" key="18">
    <source>
        <dbReference type="ARBA" id="ARBA00048927"/>
    </source>
</evidence>
<dbReference type="InterPro" id="IPR003406">
    <property type="entry name" value="Glyco_trans_14"/>
</dbReference>
<evidence type="ECO:0000256" key="3">
    <source>
        <dbReference type="ARBA" id="ARBA00022676"/>
    </source>
</evidence>
<protein>
    <recommendedName>
        <fullName evidence="15">Beta-1,3-galactosyl-O-glycosyl-glycoprotein beta-1,6-N-acetylglucosaminyltransferase 3</fullName>
        <ecNumber evidence="14">2.4.1.102</ecNumber>
        <ecNumber evidence="13">2.4.1.148</ecNumber>
        <ecNumber evidence="12">2.4.1.150</ecNumber>
    </recommendedName>
    <alternativeName>
        <fullName evidence="16">C2GnT-mucin type</fullName>
    </alternativeName>
</protein>
<keyword evidence="8 23" id="KW-0472">Membrane</keyword>
<evidence type="ECO:0000256" key="22">
    <source>
        <dbReference type="ARBA" id="ARBA00055416"/>
    </source>
</evidence>
<evidence type="ECO:0000256" key="6">
    <source>
        <dbReference type="ARBA" id="ARBA00022968"/>
    </source>
</evidence>
<dbReference type="Pfam" id="PF02485">
    <property type="entry name" value="Branch"/>
    <property type="match status" value="1"/>
</dbReference>
<keyword evidence="5 23" id="KW-0812">Transmembrane</keyword>
<name>A0ABM1LFB3_GEKJA</name>
<keyword evidence="6" id="KW-0735">Signal-anchor</keyword>
<keyword evidence="3" id="KW-0328">Glycosyltransferase</keyword>
<evidence type="ECO:0000256" key="12">
    <source>
        <dbReference type="ARBA" id="ARBA00038907"/>
    </source>
</evidence>
<evidence type="ECO:0000256" key="19">
    <source>
        <dbReference type="ARBA" id="ARBA00049870"/>
    </source>
</evidence>
<accession>A0ABM1LFB3</accession>